<keyword evidence="3" id="KW-0175">Coiled coil</keyword>
<dbReference type="PANTHER" id="PTHR35089:SF1">
    <property type="entry name" value="CHAPERONE PROTEIN SKP"/>
    <property type="match status" value="1"/>
</dbReference>
<proteinExistence type="inferred from homology"/>
<accession>A0A7C3UYY5</accession>
<dbReference type="GO" id="GO:0050821">
    <property type="term" value="P:protein stabilization"/>
    <property type="evidence" value="ECO:0007669"/>
    <property type="project" value="TreeGrafter"/>
</dbReference>
<reference evidence="4" key="1">
    <citation type="journal article" date="2020" name="mSystems">
        <title>Genome- and Community-Level Interaction Insights into Carbon Utilization and Element Cycling Functions of Hydrothermarchaeota in Hydrothermal Sediment.</title>
        <authorList>
            <person name="Zhou Z."/>
            <person name="Liu Y."/>
            <person name="Xu W."/>
            <person name="Pan J."/>
            <person name="Luo Z.H."/>
            <person name="Li M."/>
        </authorList>
    </citation>
    <scope>NUCLEOTIDE SEQUENCE [LARGE SCALE GENOMIC DNA]</scope>
    <source>
        <strain evidence="4">SpSt-906</strain>
    </source>
</reference>
<keyword evidence="2" id="KW-0732">Signal</keyword>
<dbReference type="InterPro" id="IPR024930">
    <property type="entry name" value="Skp_dom_sf"/>
</dbReference>
<dbReference type="GO" id="GO:0005829">
    <property type="term" value="C:cytosol"/>
    <property type="evidence" value="ECO:0007669"/>
    <property type="project" value="TreeGrafter"/>
</dbReference>
<dbReference type="Gene3D" id="3.40.50.10610">
    <property type="entry name" value="ABC-type transport auxiliary lipoprotein component"/>
    <property type="match status" value="1"/>
</dbReference>
<dbReference type="Gene3D" id="3.30.910.20">
    <property type="entry name" value="Skp domain"/>
    <property type="match status" value="1"/>
</dbReference>
<dbReference type="GO" id="GO:0051082">
    <property type="term" value="F:unfolded protein binding"/>
    <property type="evidence" value="ECO:0007669"/>
    <property type="project" value="InterPro"/>
</dbReference>
<evidence type="ECO:0000313" key="4">
    <source>
        <dbReference type="EMBL" id="HGE99127.1"/>
    </source>
</evidence>
<comment type="similarity">
    <text evidence="1">Belongs to the Skp family.</text>
</comment>
<evidence type="ECO:0000256" key="2">
    <source>
        <dbReference type="ARBA" id="ARBA00022729"/>
    </source>
</evidence>
<evidence type="ECO:0000256" key="3">
    <source>
        <dbReference type="SAM" id="Coils"/>
    </source>
</evidence>
<dbReference type="EMBL" id="DTMQ01000019">
    <property type="protein sequence ID" value="HGE99127.1"/>
    <property type="molecule type" value="Genomic_DNA"/>
</dbReference>
<dbReference type="AlphaFoldDB" id="A0A7C3UYY5"/>
<comment type="caution">
    <text evidence="4">The sequence shown here is derived from an EMBL/GenBank/DDBJ whole genome shotgun (WGS) entry which is preliminary data.</text>
</comment>
<dbReference type="PANTHER" id="PTHR35089">
    <property type="entry name" value="CHAPERONE PROTEIN SKP"/>
    <property type="match status" value="1"/>
</dbReference>
<evidence type="ECO:0000256" key="1">
    <source>
        <dbReference type="ARBA" id="ARBA00009091"/>
    </source>
</evidence>
<dbReference type="SMART" id="SM00935">
    <property type="entry name" value="OmpH"/>
    <property type="match status" value="1"/>
</dbReference>
<gene>
    <name evidence="4" type="ORF">ENX07_03545</name>
</gene>
<dbReference type="SUPFAM" id="SSF111384">
    <property type="entry name" value="OmpH-like"/>
    <property type="match status" value="1"/>
</dbReference>
<feature type="coiled-coil region" evidence="3">
    <location>
        <begin position="29"/>
        <end position="103"/>
    </location>
</feature>
<dbReference type="Pfam" id="PF03938">
    <property type="entry name" value="OmpH"/>
    <property type="match status" value="1"/>
</dbReference>
<name>A0A7C3UYY5_UNCW3</name>
<protein>
    <submittedName>
        <fullName evidence="4">OmpH family outer membrane protein</fullName>
    </submittedName>
</protein>
<dbReference type="InterPro" id="IPR005632">
    <property type="entry name" value="Chaperone_Skp"/>
</dbReference>
<organism evidence="4">
    <name type="scientific">candidate division WOR-3 bacterium</name>
    <dbReference type="NCBI Taxonomy" id="2052148"/>
    <lineage>
        <taxon>Bacteria</taxon>
        <taxon>Bacteria division WOR-3</taxon>
    </lineage>
</organism>
<sequence length="317" mass="36748">MTRFSLFILCLSLFFAIWAKETKIAYVDMERILSEYETAKEAKRELEREIEKYRQQEDSIRQAFAEAKKEFESKKLMLTAEGRLAEEEKIKEIERRYESFLEEVWGEKGKINLKNQELLAPIVKKVAEAIEKVAKEKEVTIVLDGSQNKILYAESGLDLTDDVLAELRREAGVLPISPEVEKKIAILAVKEISTEAREENLGVTSLTYLYQLLEGRKKIKLIEKEEVRRVLSFRTLKETDKIEKEIVYELGKELGADYCIIGSVNKMGKRITIEILYFDVGLRKEFPSQKEELTKKEELKTKIGEIVKRILKTLVGE</sequence>